<name>A0A1G9T941_9BACT</name>
<protein>
    <submittedName>
        <fullName evidence="3">tRNA 2-selenouridine synthase</fullName>
    </submittedName>
</protein>
<dbReference type="SUPFAM" id="SSF52821">
    <property type="entry name" value="Rhodanese/Cell cycle control phosphatase"/>
    <property type="match status" value="1"/>
</dbReference>
<dbReference type="RefSeq" id="WP_052446386.1">
    <property type="nucleotide sequence ID" value="NZ_FNGU01000006.1"/>
</dbReference>
<evidence type="ECO:0000259" key="2">
    <source>
        <dbReference type="PROSITE" id="PS50206"/>
    </source>
</evidence>
<dbReference type="AlphaFoldDB" id="A0A1G9T941"/>
<feature type="domain" description="Rhodanese" evidence="2">
    <location>
        <begin position="15"/>
        <end position="138"/>
    </location>
</feature>
<accession>A0A1G9T941</accession>
<evidence type="ECO:0000256" key="1">
    <source>
        <dbReference type="ARBA" id="ARBA00023266"/>
    </source>
</evidence>
<evidence type="ECO:0000313" key="3">
    <source>
        <dbReference type="EMBL" id="SDM44156.1"/>
    </source>
</evidence>
<dbReference type="InterPro" id="IPR027417">
    <property type="entry name" value="P-loop_NTPase"/>
</dbReference>
<evidence type="ECO:0000313" key="4">
    <source>
        <dbReference type="Proteomes" id="UP000182146"/>
    </source>
</evidence>
<dbReference type="InterPro" id="IPR058840">
    <property type="entry name" value="AAA_SelU"/>
</dbReference>
<dbReference type="EMBL" id="FNGU01000006">
    <property type="protein sequence ID" value="SDM44156.1"/>
    <property type="molecule type" value="Genomic_DNA"/>
</dbReference>
<dbReference type="SMART" id="SM00450">
    <property type="entry name" value="RHOD"/>
    <property type="match status" value="1"/>
</dbReference>
<dbReference type="PANTHER" id="PTHR30401:SF0">
    <property type="entry name" value="TRNA 2-SELENOURIDINE SYNTHASE"/>
    <property type="match status" value="1"/>
</dbReference>
<dbReference type="GO" id="GO:0002098">
    <property type="term" value="P:tRNA wobble uridine modification"/>
    <property type="evidence" value="ECO:0007669"/>
    <property type="project" value="InterPro"/>
</dbReference>
<gene>
    <name evidence="3" type="ORF">SAMN05660860_02526</name>
</gene>
<organism evidence="3 4">
    <name type="scientific">Geoalkalibacter ferrihydriticus</name>
    <dbReference type="NCBI Taxonomy" id="392333"/>
    <lineage>
        <taxon>Bacteria</taxon>
        <taxon>Pseudomonadati</taxon>
        <taxon>Thermodesulfobacteriota</taxon>
        <taxon>Desulfuromonadia</taxon>
        <taxon>Desulfuromonadales</taxon>
        <taxon>Geoalkalibacteraceae</taxon>
        <taxon>Geoalkalibacter</taxon>
    </lineage>
</organism>
<dbReference type="Pfam" id="PF26341">
    <property type="entry name" value="AAA_SelU"/>
    <property type="match status" value="1"/>
</dbReference>
<dbReference type="NCBIfam" id="TIGR03167">
    <property type="entry name" value="tRNA_sel_U_synt"/>
    <property type="match status" value="1"/>
</dbReference>
<dbReference type="Gene3D" id="3.40.50.300">
    <property type="entry name" value="P-loop containing nucleotide triphosphate hydrolases"/>
    <property type="match status" value="1"/>
</dbReference>
<dbReference type="InterPro" id="IPR017582">
    <property type="entry name" value="SelU"/>
</dbReference>
<dbReference type="PANTHER" id="PTHR30401">
    <property type="entry name" value="TRNA 2-SELENOURIDINE SYNTHASE"/>
    <property type="match status" value="1"/>
</dbReference>
<dbReference type="Proteomes" id="UP000182146">
    <property type="component" value="Unassembled WGS sequence"/>
</dbReference>
<dbReference type="InterPro" id="IPR001763">
    <property type="entry name" value="Rhodanese-like_dom"/>
</dbReference>
<dbReference type="NCBIfam" id="NF008752">
    <property type="entry name" value="PRK11784.1-4"/>
    <property type="match status" value="1"/>
</dbReference>
<keyword evidence="1" id="KW-0711">Selenium</keyword>
<dbReference type="STRING" id="392333.SAMN05660860_02526"/>
<dbReference type="GO" id="GO:0043828">
    <property type="term" value="F:tRNA 2-selenouridine synthase activity"/>
    <property type="evidence" value="ECO:0007669"/>
    <property type="project" value="InterPro"/>
</dbReference>
<dbReference type="Gene3D" id="3.40.250.10">
    <property type="entry name" value="Rhodanese-like domain"/>
    <property type="match status" value="1"/>
</dbReference>
<dbReference type="InterPro" id="IPR036873">
    <property type="entry name" value="Rhodanese-like_dom_sf"/>
</dbReference>
<dbReference type="PROSITE" id="PS50206">
    <property type="entry name" value="RHODANESE_3"/>
    <property type="match status" value="1"/>
</dbReference>
<sequence>MTNLLIDLDAALVLRERGALFIDARSPAEFAEATVPGAVNLPLLCNEGRARVGLAYKHQGPGAARLLAVDLVAPRIPQLVRAAAAARTSDFRKVVVFCWRGGERSRALATFLRLAGLPAHQLQGGHKGFRRYVRAFFEQRRWGRLLVLRGLTGVGKTGFLRRLREQGHPVIDLEALASHRGSAFGALGLAAQPTQKMFESLLWDELRRIPADGYALAEGESRHIGRCLLPPKVYQALQEETSLWLNASLETRVERILRDYPATSADRETFREPIGALRRRLGGEAVQRLLVLLEGECWSTLVRELMVLYYDPLYRHTLPARRIEIDVDEEEAGLAGIEKAIPLLLSAGPAARTEASLFA</sequence>
<dbReference type="Pfam" id="PF00581">
    <property type="entry name" value="Rhodanese"/>
    <property type="match status" value="1"/>
</dbReference>
<reference evidence="3 4" key="1">
    <citation type="submission" date="2016-10" db="EMBL/GenBank/DDBJ databases">
        <authorList>
            <person name="de Groot N.N."/>
        </authorList>
    </citation>
    <scope>NUCLEOTIDE SEQUENCE [LARGE SCALE GENOMIC DNA]</scope>
    <source>
        <strain evidence="3 4">DSM 17813</strain>
    </source>
</reference>
<dbReference type="SUPFAM" id="SSF52540">
    <property type="entry name" value="P-loop containing nucleoside triphosphate hydrolases"/>
    <property type="match status" value="1"/>
</dbReference>
<dbReference type="NCBIfam" id="NF008750">
    <property type="entry name" value="PRK11784.1-2"/>
    <property type="match status" value="1"/>
</dbReference>
<dbReference type="OrthoDB" id="285281at2"/>
<proteinExistence type="predicted"/>